<dbReference type="InterPro" id="IPR036034">
    <property type="entry name" value="PDZ_sf"/>
</dbReference>
<feature type="transmembrane region" description="Helical" evidence="1">
    <location>
        <begin position="88"/>
        <end position="109"/>
    </location>
</feature>
<feature type="transmembrane region" description="Helical" evidence="1">
    <location>
        <begin position="20"/>
        <end position="38"/>
    </location>
</feature>
<reference evidence="2 3" key="1">
    <citation type="journal article" date="2014" name="Int. J. Syst. Evol. Microbiol.">
        <title>Listeria floridensis sp. nov., Listeria aquatica sp. nov., Listeria cornellensis sp. nov., Listeria riparia sp. nov. and Listeria grandensis sp. nov., from agricultural and natural environments.</title>
        <authorList>
            <person name="den Bakker H.C."/>
            <person name="Warchocki S."/>
            <person name="Wright E.M."/>
            <person name="Allred A.F."/>
            <person name="Ahlstrom C."/>
            <person name="Manuel C.S."/>
            <person name="Stasiewicz M.J."/>
            <person name="Burrell A."/>
            <person name="Roof S."/>
            <person name="Strawn L."/>
            <person name="Fortes E.D."/>
            <person name="Nightingale K.K."/>
            <person name="Kephart D."/>
            <person name="Wiedmann M."/>
        </authorList>
    </citation>
    <scope>NUCLEOTIDE SEQUENCE [LARGE SCALE GENOMIC DNA]</scope>
    <source>
        <strain evidence="2 3">FSL S10-1187</strain>
    </source>
</reference>
<feature type="transmembrane region" description="Helical" evidence="1">
    <location>
        <begin position="129"/>
        <end position="146"/>
    </location>
</feature>
<dbReference type="EMBL" id="AODF01000045">
    <property type="protein sequence ID" value="EUJ25572.1"/>
    <property type="molecule type" value="Genomic_DNA"/>
</dbReference>
<accession>A0ABP3AWU1</accession>
<keyword evidence="3" id="KW-1185">Reference proteome</keyword>
<sequence length="267" mass="30306">MVRYKTNFLSYDDLYIDNFMIGMTFLLAVLLFVEAWLIRYTSAKAPSPSLRKSGRGKLVGAFQLRKLWFIPLVAFIPGAEIQKLFEFWPVFNIGSSSYTLVLLPLVIGFEQKTLSELPAELSRKLSTQVTTLAVFIAGIGLVSIVLPVMTLFAFVLAVISRFWISWRFYRTDKKAPLRYKPEPDGIVVLGARAETPSARMHLIAGEKITEVNGIAVRNRTELYEALNKNRAFCKLKVVDLQGEPRFEQTALYENESFELGLLLVEPR</sequence>
<dbReference type="Proteomes" id="UP000019249">
    <property type="component" value="Unassembled WGS sequence"/>
</dbReference>
<comment type="caution">
    <text evidence="2">The sequence shown here is derived from an EMBL/GenBank/DDBJ whole genome shotgun (WGS) entry which is preliminary data.</text>
</comment>
<protein>
    <recommendedName>
        <fullName evidence="4">Cell division topological determinant MinJ</fullName>
    </recommendedName>
</protein>
<proteinExistence type="predicted"/>
<dbReference type="SUPFAM" id="SSF50156">
    <property type="entry name" value="PDZ domain-like"/>
    <property type="match status" value="1"/>
</dbReference>
<dbReference type="Gene3D" id="2.30.42.10">
    <property type="match status" value="1"/>
</dbReference>
<evidence type="ECO:0000313" key="2">
    <source>
        <dbReference type="EMBL" id="EUJ25572.1"/>
    </source>
</evidence>
<keyword evidence="1" id="KW-0812">Transmembrane</keyword>
<evidence type="ECO:0008006" key="4">
    <source>
        <dbReference type="Google" id="ProtNLM"/>
    </source>
</evidence>
<name>A0ABP3AWU1_9LIST</name>
<keyword evidence="1" id="KW-0472">Membrane</keyword>
<gene>
    <name evidence="2" type="ORF">MFLO_15084</name>
</gene>
<evidence type="ECO:0000256" key="1">
    <source>
        <dbReference type="SAM" id="Phobius"/>
    </source>
</evidence>
<evidence type="ECO:0000313" key="3">
    <source>
        <dbReference type="Proteomes" id="UP000019249"/>
    </source>
</evidence>
<organism evidence="2 3">
    <name type="scientific">Listeria floridensis FSL S10-1187</name>
    <dbReference type="NCBI Taxonomy" id="1265817"/>
    <lineage>
        <taxon>Bacteria</taxon>
        <taxon>Bacillati</taxon>
        <taxon>Bacillota</taxon>
        <taxon>Bacilli</taxon>
        <taxon>Bacillales</taxon>
        <taxon>Listeriaceae</taxon>
        <taxon>Listeria</taxon>
    </lineage>
</organism>
<keyword evidence="1" id="KW-1133">Transmembrane helix</keyword>